<comment type="caution">
    <text evidence="2">The sequence shown here is derived from an EMBL/GenBank/DDBJ whole genome shotgun (WGS) entry which is preliminary data.</text>
</comment>
<dbReference type="AlphaFoldDB" id="A0AAV6SM81"/>
<organism evidence="2 3">
    <name type="scientific">Solea senegalensis</name>
    <name type="common">Senegalese sole</name>
    <dbReference type="NCBI Taxonomy" id="28829"/>
    <lineage>
        <taxon>Eukaryota</taxon>
        <taxon>Metazoa</taxon>
        <taxon>Chordata</taxon>
        <taxon>Craniata</taxon>
        <taxon>Vertebrata</taxon>
        <taxon>Euteleostomi</taxon>
        <taxon>Actinopterygii</taxon>
        <taxon>Neopterygii</taxon>
        <taxon>Teleostei</taxon>
        <taxon>Neoteleostei</taxon>
        <taxon>Acanthomorphata</taxon>
        <taxon>Carangaria</taxon>
        <taxon>Pleuronectiformes</taxon>
        <taxon>Pleuronectoidei</taxon>
        <taxon>Soleidae</taxon>
        <taxon>Solea</taxon>
    </lineage>
</organism>
<evidence type="ECO:0000256" key="1">
    <source>
        <dbReference type="SAM" id="MobiDB-lite"/>
    </source>
</evidence>
<feature type="region of interest" description="Disordered" evidence="1">
    <location>
        <begin position="50"/>
        <end position="75"/>
    </location>
</feature>
<gene>
    <name evidence="2" type="ORF">JOB18_028568</name>
</gene>
<feature type="compositionally biased region" description="Basic and acidic residues" evidence="1">
    <location>
        <begin position="59"/>
        <end position="75"/>
    </location>
</feature>
<dbReference type="Proteomes" id="UP000693946">
    <property type="component" value="Linkage Group LG12"/>
</dbReference>
<reference evidence="2 3" key="1">
    <citation type="journal article" date="2021" name="Sci. Rep.">
        <title>Chromosome anchoring in Senegalese sole (Solea senegalensis) reveals sex-associated markers and genome rearrangements in flatfish.</title>
        <authorList>
            <person name="Guerrero-Cozar I."/>
            <person name="Gomez-Garrido J."/>
            <person name="Berbel C."/>
            <person name="Martinez-Blanch J.F."/>
            <person name="Alioto T."/>
            <person name="Claros M.G."/>
            <person name="Gagnaire P.A."/>
            <person name="Manchado M."/>
        </authorList>
    </citation>
    <scope>NUCLEOTIDE SEQUENCE [LARGE SCALE GENOMIC DNA]</scope>
    <source>
        <strain evidence="2">Sse05_10M</strain>
    </source>
</reference>
<evidence type="ECO:0000313" key="3">
    <source>
        <dbReference type="Proteomes" id="UP000693946"/>
    </source>
</evidence>
<evidence type="ECO:0008006" key="4">
    <source>
        <dbReference type="Google" id="ProtNLM"/>
    </source>
</evidence>
<evidence type="ECO:0000313" key="2">
    <source>
        <dbReference type="EMBL" id="KAG7518209.1"/>
    </source>
</evidence>
<protein>
    <recommendedName>
        <fullName evidence="4">Thymosin beta</fullName>
    </recommendedName>
</protein>
<dbReference type="EMBL" id="JAGKHQ010000004">
    <property type="protein sequence ID" value="KAG7518209.1"/>
    <property type="molecule type" value="Genomic_DNA"/>
</dbReference>
<name>A0AAV6SM81_SOLSE</name>
<keyword evidence="3" id="KW-1185">Reference proteome</keyword>
<proteinExistence type="predicted"/>
<sequence length="75" mass="8751">MRERTSVCVEDILTHRALLHQNSSTMDPPVNSELKKDIINFKRKSLTPSETITKNIQPTKEDIEQEKKEIQECKK</sequence>
<accession>A0AAV6SM81</accession>